<accession>A0A1T6RWB7</accession>
<dbReference type="CDD" id="cd00090">
    <property type="entry name" value="HTH_ARSR"/>
    <property type="match status" value="1"/>
</dbReference>
<dbReference type="PRINTS" id="PR00778">
    <property type="entry name" value="HTHARSR"/>
</dbReference>
<evidence type="ECO:0000313" key="6">
    <source>
        <dbReference type="Proteomes" id="UP000190074"/>
    </source>
</evidence>
<dbReference type="Pfam" id="PF12840">
    <property type="entry name" value="HTH_20"/>
    <property type="match status" value="1"/>
</dbReference>
<dbReference type="EMBL" id="FVGW01000001">
    <property type="protein sequence ID" value="SKL34866.1"/>
    <property type="molecule type" value="Genomic_DNA"/>
</dbReference>
<dbReference type="GO" id="GO:0003677">
    <property type="term" value="F:DNA binding"/>
    <property type="evidence" value="ECO:0007669"/>
    <property type="project" value="UniProtKB-KW"/>
</dbReference>
<evidence type="ECO:0000256" key="2">
    <source>
        <dbReference type="ARBA" id="ARBA00023125"/>
    </source>
</evidence>
<gene>
    <name evidence="5" type="ORF">SAMEA2259716_00163</name>
</gene>
<dbReference type="GO" id="GO:0003700">
    <property type="term" value="F:DNA-binding transcription factor activity"/>
    <property type="evidence" value="ECO:0007669"/>
    <property type="project" value="InterPro"/>
</dbReference>
<dbReference type="NCBIfam" id="NF033788">
    <property type="entry name" value="HTH_metalloreg"/>
    <property type="match status" value="1"/>
</dbReference>
<dbReference type="PROSITE" id="PS50987">
    <property type="entry name" value="HTH_ARSR_2"/>
    <property type="match status" value="1"/>
</dbReference>
<evidence type="ECO:0000256" key="1">
    <source>
        <dbReference type="ARBA" id="ARBA00023015"/>
    </source>
</evidence>
<protein>
    <submittedName>
        <fullName evidence="5">Putative transcriptional regulator, ArsR family</fullName>
    </submittedName>
</protein>
<name>A0A1T6RWB7_9MYCO</name>
<dbReference type="PANTHER" id="PTHR33154">
    <property type="entry name" value="TRANSCRIPTIONAL REGULATOR, ARSR FAMILY"/>
    <property type="match status" value="1"/>
</dbReference>
<evidence type="ECO:0000313" key="5">
    <source>
        <dbReference type="EMBL" id="SKL34866.1"/>
    </source>
</evidence>
<proteinExistence type="predicted"/>
<dbReference type="InterPro" id="IPR036390">
    <property type="entry name" value="WH_DNA-bd_sf"/>
</dbReference>
<feature type="domain" description="HTH arsR-type" evidence="4">
    <location>
        <begin position="17"/>
        <end position="109"/>
    </location>
</feature>
<dbReference type="PANTHER" id="PTHR33154:SF33">
    <property type="entry name" value="TRANSCRIPTIONAL REPRESSOR SDPR"/>
    <property type="match status" value="1"/>
</dbReference>
<evidence type="ECO:0000256" key="3">
    <source>
        <dbReference type="ARBA" id="ARBA00023163"/>
    </source>
</evidence>
<evidence type="ECO:0000259" key="4">
    <source>
        <dbReference type="PROSITE" id="PS50987"/>
    </source>
</evidence>
<dbReference type="InterPro" id="IPR011991">
    <property type="entry name" value="ArsR-like_HTH"/>
</dbReference>
<sequence length="127" mass="14252">MTHGLIYTDIGIYFGPMARTPTTADAFNAIAEASRRDLLSAIGTDEVTVNELVSRTRMGQPQVSKHLSVLRAVDLVRVRAHGRHRLYRVNGAALRPVHDWVAAFESAWNERLDRLDTLLTELKVEKS</sequence>
<organism evidence="5 6">
    <name type="scientific">Mycobacteroides abscessus subsp. massiliense</name>
    <dbReference type="NCBI Taxonomy" id="1962118"/>
    <lineage>
        <taxon>Bacteria</taxon>
        <taxon>Bacillati</taxon>
        <taxon>Actinomycetota</taxon>
        <taxon>Actinomycetes</taxon>
        <taxon>Mycobacteriales</taxon>
        <taxon>Mycobacteriaceae</taxon>
        <taxon>Mycobacteroides</taxon>
        <taxon>Mycobacteroides abscessus</taxon>
    </lineage>
</organism>
<dbReference type="AlphaFoldDB" id="A0A1T6RWB7"/>
<dbReference type="InterPro" id="IPR051081">
    <property type="entry name" value="HTH_MetalResp_TranReg"/>
</dbReference>
<dbReference type="InterPro" id="IPR036388">
    <property type="entry name" value="WH-like_DNA-bd_sf"/>
</dbReference>
<keyword evidence="2" id="KW-0238">DNA-binding</keyword>
<dbReference type="Gene3D" id="1.10.10.10">
    <property type="entry name" value="Winged helix-like DNA-binding domain superfamily/Winged helix DNA-binding domain"/>
    <property type="match status" value="1"/>
</dbReference>
<reference evidence="5 6" key="1">
    <citation type="submission" date="2016-11" db="EMBL/GenBank/DDBJ databases">
        <authorList>
            <consortium name="Pathogen Informatics"/>
        </authorList>
    </citation>
    <scope>NUCLEOTIDE SEQUENCE [LARGE SCALE GENOMIC DNA]</scope>
    <source>
        <strain evidence="5 6">911</strain>
    </source>
</reference>
<dbReference type="SMART" id="SM00418">
    <property type="entry name" value="HTH_ARSR"/>
    <property type="match status" value="1"/>
</dbReference>
<dbReference type="SUPFAM" id="SSF46785">
    <property type="entry name" value="Winged helix' DNA-binding domain"/>
    <property type="match status" value="1"/>
</dbReference>
<keyword evidence="3" id="KW-0804">Transcription</keyword>
<dbReference type="InterPro" id="IPR001845">
    <property type="entry name" value="HTH_ArsR_DNA-bd_dom"/>
</dbReference>
<dbReference type="Proteomes" id="UP000190074">
    <property type="component" value="Unassembled WGS sequence"/>
</dbReference>
<keyword evidence="1" id="KW-0805">Transcription regulation</keyword>